<evidence type="ECO:0000256" key="1">
    <source>
        <dbReference type="SAM" id="MobiDB-lite"/>
    </source>
</evidence>
<gene>
    <name evidence="2" type="ORF">PSYMO_22413</name>
</gene>
<feature type="compositionally biased region" description="Gly residues" evidence="1">
    <location>
        <begin position="144"/>
        <end position="158"/>
    </location>
</feature>
<evidence type="ECO:0000313" key="2">
    <source>
        <dbReference type="EMBL" id="EGH24070.1"/>
    </source>
</evidence>
<sequence>MTATAKEFTALSDTSKPVVLAIASIGTGLLALKSAAGVFKIGKGLLNLGRGSLTGDPNKVQKVYVTNSGDKDDKPEGKVGAVKGLLETGLKAFKGNDKAKGKSKDKADADGKGGADDADDDAEESGKTGFDPVDTGLKILDLFGEGGNDSEGAKGGGSSEPQKVFVVNASAFGGGSDAPGDQRRSRRSRRRGATGGAGGRR</sequence>
<comment type="caution">
    <text evidence="2">The sequence shown here is derived from an EMBL/GenBank/DDBJ whole genome shotgun (WGS) entry which is preliminary data.</text>
</comment>
<name>A0A656GFH2_PSEA0</name>
<feature type="compositionally biased region" description="Basic and acidic residues" evidence="1">
    <location>
        <begin position="95"/>
        <end position="115"/>
    </location>
</feature>
<organism evidence="2 3">
    <name type="scientific">Pseudomonas amygdali pv. mori str. 301020</name>
    <dbReference type="NCBI Taxonomy" id="629261"/>
    <lineage>
        <taxon>Bacteria</taxon>
        <taxon>Pseudomonadati</taxon>
        <taxon>Pseudomonadota</taxon>
        <taxon>Gammaproteobacteria</taxon>
        <taxon>Pseudomonadales</taxon>
        <taxon>Pseudomonadaceae</taxon>
        <taxon>Pseudomonas</taxon>
        <taxon>Pseudomonas amygdali</taxon>
    </lineage>
</organism>
<accession>A0A656GFH2</accession>
<feature type="non-terminal residue" evidence="2">
    <location>
        <position position="201"/>
    </location>
</feature>
<protein>
    <submittedName>
        <fullName evidence="2">Prophage PSPPH01 tail tape measure domain-containing protein</fullName>
    </submittedName>
</protein>
<evidence type="ECO:0000313" key="3">
    <source>
        <dbReference type="Proteomes" id="UP000003465"/>
    </source>
</evidence>
<feature type="region of interest" description="Disordered" evidence="1">
    <location>
        <begin position="95"/>
        <end position="201"/>
    </location>
</feature>
<proteinExistence type="predicted"/>
<dbReference type="AlphaFoldDB" id="A0A656GFH2"/>
<dbReference type="EMBL" id="AEAG01000863">
    <property type="protein sequence ID" value="EGH24070.1"/>
    <property type="molecule type" value="Genomic_DNA"/>
</dbReference>
<dbReference type="Proteomes" id="UP000003465">
    <property type="component" value="Unassembled WGS sequence"/>
</dbReference>
<reference evidence="2 3" key="1">
    <citation type="journal article" date="2011" name="PLoS Pathog.">
        <title>Dynamic evolution of pathogenicity revealed by sequencing and comparative genomics of 19 Pseudomonas syringae isolates.</title>
        <authorList>
            <person name="Baltrus D.A."/>
            <person name="Nishimura M.T."/>
            <person name="Romanchuk A."/>
            <person name="Chang J.H."/>
            <person name="Mukhtar M.S."/>
            <person name="Cherkis K."/>
            <person name="Roach J."/>
            <person name="Grant S.R."/>
            <person name="Jones C.D."/>
            <person name="Dangl J.L."/>
        </authorList>
    </citation>
    <scope>NUCLEOTIDE SEQUENCE [LARGE SCALE GENOMIC DNA]</scope>
    <source>
        <strain evidence="2 3">301020</strain>
    </source>
</reference>